<dbReference type="Gene3D" id="3.30.870.10">
    <property type="entry name" value="Endonuclease Chain A"/>
    <property type="match status" value="2"/>
</dbReference>
<accession>A0A7S1B4E0</accession>
<feature type="region of interest" description="Disordered" evidence="1">
    <location>
        <begin position="995"/>
        <end position="1020"/>
    </location>
</feature>
<dbReference type="PROSITE" id="PS50035">
    <property type="entry name" value="PLD"/>
    <property type="match status" value="2"/>
</dbReference>
<sequence length="1515" mass="168583">MADDEGSGSKDTKAGKFTKVNKLSKLTKEPKEGFIKHGKLPKQGKLSKKGKFATEEPTLPPVELPNDNLLRVNVITHAPAHDDTFWNAWKNGAEIASIGSNTLLWNAVGYDAYAAVKALNESCISDDAIVVTVPYAEGSESYTIMDDAIKDCIKQGKPIFTTNTDTYHNEDVYAYVGSSNYDMGVKCAKSILFSNNIDVISGRVSAPAVSSIMQNSTVRLQLYWDAKDMLNDGLRLRMEGLNSTLTQYDVTLDTFLPTGNKDCPCVQKYPDIVTLEESEGLRVTIDGTDYDYPPEYGLGSCTAHDKNLIPNCNGKNAPSWCSDGWCYVDPENCHERISRSVGGEYVWTDFEGSELPYSYGTCGNTNDYENWWLGGDNAPMMENLFEKYSKTEDLLTIVFSSNYASKFTPSVFICGEEDFNMPGIPQYGQSPFMQGLTAVSSAKAAALGLANNRTWEAAKGNTASMASSESVSVDKVIAKAQLSLYGQAVVTMLQSYYVTRGITWDIWHDAKFDPDWIMQHPPLEYIGKPSAHLNVPEICTKNEGTRTCNTDFLLWECDDENPCNAKKFCKTDDVKGPYPNYADKCKKTETFFEPGMCKEINATMKSVHDNQKNLCVGHSYTLWEGIYNHIILAEKLVEITSLDSFDLGQTETGKIFTAVIRNALNYLASTGKKITVKCHFGSPPSASFTNENTTKILETITQGFPIPSSLEVWVGTYRKSINTWNHGKIIVIDGKELITGGSNYYTDHYLREDPVHDVSMRVSGGAAVTAHRFSEKIWKTSCESWGIGMDHMEISWKLRDGSVHISDFIDTCAPEYSRFVEDGILDVDDDVRPKTGASIIPAARLSHIGEDISGGSHTSDLAMLALMETAVESVKFSQQDMLPILVGANIGVLGITINPGFGGYTYLGGITSTPFDDTWRIIGGIAKAISRNVDVYIMTSAPCAFGAQHPDATAVWGMNPCPVDGTPGPGFDYWEKAYFNNPLWGKWPKPRSTDMDPNHISDGVPHRRRLQSKNNNSTLDTEKDHRAYGYGWSQQNIADWIFAYYMLNKDARPKNLSTNLTMTADEIADHICERAHIGHIRLNANETTYKRGAFKGGQVGNHAKIVMADDRAFYMGSDNAYGSGLAEFGLVVDDVSRASELNDRYWEPLWTQALGTKESGTISGSSRLGGGCLWKERLPNRGPPWDNLHHGMCTTFSNSLQCKEYGCQWVRLDVPFLDCAPNPQTGKKICSWVREYCVGEREPNGSLCLQDDVCESGYCSWDKPYKCKDKLAIGEKCFEHEDCANGICEKWDLTFTCKGQQIENGDACFSDDACKSGRCDKFLKCGPLLEDGKTCFQDDDCKSEECTYLLTCGLSEQGENCLYDVDCAEELPCNWAFTCGKNKLNEECRVDTDCLSDRCDWSFKCSNKKRNGETCAFDNNCDIEHCNSLFTCGRRKHGETCLVGNDCDGDRHCNSRYQCGRLDDGYMCVSDSDCKSKRCNWGFRCERKRPKGSSCSRHSDCESNQCRGYWSWKCQ</sequence>
<protein>
    <recommendedName>
        <fullName evidence="2">PLD phosphodiesterase domain-containing protein</fullName>
    </recommendedName>
</protein>
<dbReference type="PANTHER" id="PTHR21248:SF22">
    <property type="entry name" value="PHOSPHOLIPASE D"/>
    <property type="match status" value="1"/>
</dbReference>
<dbReference type="InterPro" id="IPR001736">
    <property type="entry name" value="PLipase_D/transphosphatidylase"/>
</dbReference>
<feature type="compositionally biased region" description="Basic residues" evidence="1">
    <location>
        <begin position="36"/>
        <end position="50"/>
    </location>
</feature>
<feature type="domain" description="PLD phosphodiesterase" evidence="2">
    <location>
        <begin position="1097"/>
        <end position="1124"/>
    </location>
</feature>
<evidence type="ECO:0000256" key="1">
    <source>
        <dbReference type="SAM" id="MobiDB-lite"/>
    </source>
</evidence>
<dbReference type="SUPFAM" id="SSF53822">
    <property type="entry name" value="Periplasmic binding protein-like I"/>
    <property type="match status" value="1"/>
</dbReference>
<dbReference type="SUPFAM" id="SSF56024">
    <property type="entry name" value="Phospholipase D/nuclease"/>
    <property type="match status" value="2"/>
</dbReference>
<evidence type="ECO:0000313" key="3">
    <source>
        <dbReference type="EMBL" id="CAD8874757.1"/>
    </source>
</evidence>
<dbReference type="InterPro" id="IPR028082">
    <property type="entry name" value="Peripla_BP_I"/>
</dbReference>
<dbReference type="EMBL" id="HBFR01002842">
    <property type="protein sequence ID" value="CAD8874757.1"/>
    <property type="molecule type" value="Transcribed_RNA"/>
</dbReference>
<dbReference type="GO" id="GO:0003824">
    <property type="term" value="F:catalytic activity"/>
    <property type="evidence" value="ECO:0007669"/>
    <property type="project" value="InterPro"/>
</dbReference>
<dbReference type="SMART" id="SM00155">
    <property type="entry name" value="PLDc"/>
    <property type="match status" value="2"/>
</dbReference>
<feature type="domain" description="PLD phosphodiesterase" evidence="2">
    <location>
        <begin position="721"/>
        <end position="748"/>
    </location>
</feature>
<feature type="compositionally biased region" description="Basic and acidic residues" evidence="1">
    <location>
        <begin position="26"/>
        <end position="35"/>
    </location>
</feature>
<feature type="region of interest" description="Disordered" evidence="1">
    <location>
        <begin position="1"/>
        <end position="50"/>
    </location>
</feature>
<proteinExistence type="predicted"/>
<organism evidence="3">
    <name type="scientific">Corethron hystrix</name>
    <dbReference type="NCBI Taxonomy" id="216773"/>
    <lineage>
        <taxon>Eukaryota</taxon>
        <taxon>Sar</taxon>
        <taxon>Stramenopiles</taxon>
        <taxon>Ochrophyta</taxon>
        <taxon>Bacillariophyta</taxon>
        <taxon>Coscinodiscophyceae</taxon>
        <taxon>Corethrophycidae</taxon>
        <taxon>Corethrales</taxon>
        <taxon>Corethraceae</taxon>
        <taxon>Corethron</taxon>
    </lineage>
</organism>
<dbReference type="PANTHER" id="PTHR21248">
    <property type="entry name" value="CARDIOLIPIN SYNTHASE"/>
    <property type="match status" value="1"/>
</dbReference>
<name>A0A7S1B4E0_9STRA</name>
<dbReference type="Gene3D" id="3.40.50.2300">
    <property type="match status" value="1"/>
</dbReference>
<gene>
    <name evidence="3" type="ORF">CHYS00102_LOCUS1932</name>
</gene>
<reference evidence="3" key="1">
    <citation type="submission" date="2021-01" db="EMBL/GenBank/DDBJ databases">
        <authorList>
            <person name="Corre E."/>
            <person name="Pelletier E."/>
            <person name="Niang G."/>
            <person name="Scheremetjew M."/>
            <person name="Finn R."/>
            <person name="Kale V."/>
            <person name="Holt S."/>
            <person name="Cochrane G."/>
            <person name="Meng A."/>
            <person name="Brown T."/>
            <person name="Cohen L."/>
        </authorList>
    </citation>
    <scope>NUCLEOTIDE SEQUENCE</scope>
    <source>
        <strain evidence="3">308</strain>
    </source>
</reference>
<evidence type="ECO:0000259" key="2">
    <source>
        <dbReference type="PROSITE" id="PS50035"/>
    </source>
</evidence>